<evidence type="ECO:0000256" key="4">
    <source>
        <dbReference type="ARBA" id="ARBA00022801"/>
    </source>
</evidence>
<evidence type="ECO:0000256" key="3">
    <source>
        <dbReference type="ARBA" id="ARBA00022759"/>
    </source>
</evidence>
<dbReference type="EMBL" id="QJTJ01000006">
    <property type="protein sequence ID" value="PYF07049.1"/>
    <property type="molecule type" value="Genomic_DNA"/>
</dbReference>
<dbReference type="Proteomes" id="UP000247416">
    <property type="component" value="Unassembled WGS sequence"/>
</dbReference>
<dbReference type="InterPro" id="IPR013527">
    <property type="entry name" value="YicC-like_N"/>
</dbReference>
<evidence type="ECO:0000256" key="5">
    <source>
        <dbReference type="ARBA" id="ARBA00035648"/>
    </source>
</evidence>
<keyword evidence="9" id="KW-1185">Reference proteome</keyword>
<proteinExistence type="inferred from homology"/>
<keyword evidence="2" id="KW-0540">Nuclease</keyword>
<dbReference type="InterPro" id="IPR005229">
    <property type="entry name" value="YicC/YloC-like"/>
</dbReference>
<dbReference type="GO" id="GO:0004521">
    <property type="term" value="F:RNA endonuclease activity"/>
    <property type="evidence" value="ECO:0007669"/>
    <property type="project" value="InterPro"/>
</dbReference>
<gene>
    <name evidence="8" type="ORF">BJ095_10664</name>
</gene>
<organism evidence="8 9">
    <name type="scientific">Ureibacillus chungkukjangi</name>
    <dbReference type="NCBI Taxonomy" id="1202712"/>
    <lineage>
        <taxon>Bacteria</taxon>
        <taxon>Bacillati</taxon>
        <taxon>Bacillota</taxon>
        <taxon>Bacilli</taxon>
        <taxon>Bacillales</taxon>
        <taxon>Caryophanaceae</taxon>
        <taxon>Ureibacillus</taxon>
    </lineage>
</organism>
<comment type="cofactor">
    <cofactor evidence="1">
        <name>a divalent metal cation</name>
        <dbReference type="ChEBI" id="CHEBI:60240"/>
    </cofactor>
</comment>
<evidence type="ECO:0000259" key="7">
    <source>
        <dbReference type="Pfam" id="PF08340"/>
    </source>
</evidence>
<dbReference type="OrthoDB" id="9771229at2"/>
<evidence type="ECO:0000256" key="1">
    <source>
        <dbReference type="ARBA" id="ARBA00001968"/>
    </source>
</evidence>
<dbReference type="Pfam" id="PF08340">
    <property type="entry name" value="YicC-like_C"/>
    <property type="match status" value="1"/>
</dbReference>
<keyword evidence="4" id="KW-0378">Hydrolase</keyword>
<dbReference type="GO" id="GO:0016787">
    <property type="term" value="F:hydrolase activity"/>
    <property type="evidence" value="ECO:0007669"/>
    <property type="project" value="UniProtKB-KW"/>
</dbReference>
<comment type="similarity">
    <text evidence="5">Belongs to the YicC/YloC family.</text>
</comment>
<evidence type="ECO:0000256" key="2">
    <source>
        <dbReference type="ARBA" id="ARBA00022722"/>
    </source>
</evidence>
<keyword evidence="3" id="KW-0255">Endonuclease</keyword>
<dbReference type="InterPro" id="IPR013551">
    <property type="entry name" value="YicC-like_C"/>
</dbReference>
<evidence type="ECO:0000313" key="8">
    <source>
        <dbReference type="EMBL" id="PYF07049.1"/>
    </source>
</evidence>
<feature type="domain" description="Endoribonuclease YicC-like N-terminal" evidence="6">
    <location>
        <begin position="2"/>
        <end position="157"/>
    </location>
</feature>
<comment type="caution">
    <text evidence="8">The sequence shown here is derived from an EMBL/GenBank/DDBJ whole genome shotgun (WGS) entry which is preliminary data.</text>
</comment>
<protein>
    <submittedName>
        <fullName evidence="8">Large subunit ribosomal protein L28</fullName>
    </submittedName>
</protein>
<name>A0A318U559_9BACL</name>
<dbReference type="GO" id="GO:0005840">
    <property type="term" value="C:ribosome"/>
    <property type="evidence" value="ECO:0007669"/>
    <property type="project" value="UniProtKB-KW"/>
</dbReference>
<dbReference type="NCBIfam" id="TIGR00255">
    <property type="entry name" value="YicC/YloC family endoribonuclease"/>
    <property type="match status" value="1"/>
</dbReference>
<feature type="domain" description="Endoribonuclease YicC-like C-terminal" evidence="7">
    <location>
        <begin position="173"/>
        <end position="291"/>
    </location>
</feature>
<dbReference type="AlphaFoldDB" id="A0A318U559"/>
<keyword evidence="8" id="KW-0687">Ribonucleoprotein</keyword>
<accession>A0A318U559</accession>
<evidence type="ECO:0000259" key="6">
    <source>
        <dbReference type="Pfam" id="PF03755"/>
    </source>
</evidence>
<evidence type="ECO:0000313" key="9">
    <source>
        <dbReference type="Proteomes" id="UP000247416"/>
    </source>
</evidence>
<dbReference type="Pfam" id="PF03755">
    <property type="entry name" value="YicC-like_N"/>
    <property type="match status" value="1"/>
</dbReference>
<reference evidence="8 9" key="1">
    <citation type="submission" date="2018-06" db="EMBL/GenBank/DDBJ databases">
        <title>Genomic Encyclopedia of Archaeal and Bacterial Type Strains, Phase II (KMG-II): from individual species to whole genera.</title>
        <authorList>
            <person name="Goeker M."/>
        </authorList>
    </citation>
    <scope>NUCLEOTIDE SEQUENCE [LARGE SCALE GENOMIC DNA]</scope>
    <source>
        <strain evidence="8 9">KACC 16626</strain>
    </source>
</reference>
<keyword evidence="8" id="KW-0689">Ribosomal protein</keyword>
<dbReference type="PANTHER" id="PTHR30636:SF3">
    <property type="entry name" value="UPF0701 PROTEIN YICC"/>
    <property type="match status" value="1"/>
</dbReference>
<sequence>MVRSMTGFGRGVTATNNYQLTVEIRSVNHRFLEIYTKFPKEWFEAEIATKKQLSQYVKRGKIDVAIDLKTIGNEKLAIQINWPLVEAYQKAKEQLQEVVSIEEKWSMQEILSLDNVISYEKQELAPEELKMSIGLAVKEAAEKLVEMRILEGQQLKQILTSFNSQLKELIHRIRELSGEAVNKFRDKLIDRIKEIGNLEELEDRLLAEVAIFAEKIDISEELDRLTSHFKQFESTIEESDSIGRKLDFLMQEMHREINTIGSKNQNSEISLAVVQSKTILEKMREQVQNIE</sequence>
<dbReference type="PANTHER" id="PTHR30636">
    <property type="entry name" value="UPF0701 PROTEIN YICC"/>
    <property type="match status" value="1"/>
</dbReference>